<keyword evidence="7" id="KW-0807">Transducer</keyword>
<evidence type="ECO:0000256" key="1">
    <source>
        <dbReference type="ARBA" id="ARBA00004141"/>
    </source>
</evidence>
<dbReference type="Proteomes" id="UP000663828">
    <property type="component" value="Unassembled WGS sequence"/>
</dbReference>
<feature type="transmembrane region" description="Helical" evidence="8">
    <location>
        <begin position="94"/>
        <end position="117"/>
    </location>
</feature>
<evidence type="ECO:0000256" key="3">
    <source>
        <dbReference type="ARBA" id="ARBA00022989"/>
    </source>
</evidence>
<dbReference type="EMBL" id="CAJNOJ010000001">
    <property type="protein sequence ID" value="CAF0719003.1"/>
    <property type="molecule type" value="Genomic_DNA"/>
</dbReference>
<comment type="subcellular location">
    <subcellularLocation>
        <location evidence="1">Membrane</location>
        <topology evidence="1">Multi-pass membrane protein</topology>
    </subcellularLocation>
</comment>
<feature type="transmembrane region" description="Helical" evidence="8">
    <location>
        <begin position="221"/>
        <end position="242"/>
    </location>
</feature>
<evidence type="ECO:0000256" key="6">
    <source>
        <dbReference type="ARBA" id="ARBA00023170"/>
    </source>
</evidence>
<evidence type="ECO:0000259" key="9">
    <source>
        <dbReference type="PROSITE" id="PS50262"/>
    </source>
</evidence>
<reference evidence="10" key="1">
    <citation type="submission" date="2021-02" db="EMBL/GenBank/DDBJ databases">
        <authorList>
            <person name="Nowell W R."/>
        </authorList>
    </citation>
    <scope>NUCLEOTIDE SEQUENCE</scope>
</reference>
<evidence type="ECO:0000256" key="7">
    <source>
        <dbReference type="ARBA" id="ARBA00023224"/>
    </source>
</evidence>
<dbReference type="InterPro" id="IPR000276">
    <property type="entry name" value="GPCR_Rhodpsn"/>
</dbReference>
<name>A0A813MBK8_ADIRI</name>
<dbReference type="GO" id="GO:0004930">
    <property type="term" value="F:G protein-coupled receptor activity"/>
    <property type="evidence" value="ECO:0007669"/>
    <property type="project" value="UniProtKB-KW"/>
</dbReference>
<evidence type="ECO:0000313" key="12">
    <source>
        <dbReference type="Proteomes" id="UP000663828"/>
    </source>
</evidence>
<keyword evidence="6" id="KW-0675">Receptor</keyword>
<dbReference type="PANTHER" id="PTHR24243">
    <property type="entry name" value="G-PROTEIN COUPLED RECEPTOR"/>
    <property type="match status" value="1"/>
</dbReference>
<comment type="caution">
    <text evidence="10">The sequence shown here is derived from an EMBL/GenBank/DDBJ whole genome shotgun (WGS) entry which is preliminary data.</text>
</comment>
<dbReference type="Proteomes" id="UP000663852">
    <property type="component" value="Unassembled WGS sequence"/>
</dbReference>
<feature type="transmembrane region" description="Helical" evidence="8">
    <location>
        <begin position="138"/>
        <end position="158"/>
    </location>
</feature>
<dbReference type="EMBL" id="CAJNOR010003352">
    <property type="protein sequence ID" value="CAF1405279.1"/>
    <property type="molecule type" value="Genomic_DNA"/>
</dbReference>
<dbReference type="InterPro" id="IPR017452">
    <property type="entry name" value="GPCR_Rhodpsn_7TM"/>
</dbReference>
<sequence>MSTSLILLIHRVSDTYELYSYSVLLIIGMISNLSNAIVFLTFRPFRGNQCAFYFAAESIANIGLFLIILPLNIYHCISNIDLAGVSLYWCKMKAGLSGSFGLCSLYTICFQTIDQYLATNLRPSFRQISTIKLAHRSVLCIAYFAILHSIPLIITSEIQESGSCSVTNVVLQTYNAVFYYPVLSTALPLLTTITFSLLAYRNVRRVVRRQIPVVRRRLDRQMTVMVLARIVNLILLGLPYVIYNIYTLNLHETDQNQLEVVITGLIGLLAYSLLYLNFAVNFYLFLIVSTRFRRQVKHGMMKKCCAKCYSVHHANQRRHSRNQVAPEIVLRQVSGGVESA</sequence>
<evidence type="ECO:0000313" key="10">
    <source>
        <dbReference type="EMBL" id="CAF0719003.1"/>
    </source>
</evidence>
<feature type="transmembrane region" description="Helical" evidence="8">
    <location>
        <begin position="52"/>
        <end position="74"/>
    </location>
</feature>
<dbReference type="AlphaFoldDB" id="A0A813MBK8"/>
<evidence type="ECO:0000256" key="2">
    <source>
        <dbReference type="ARBA" id="ARBA00022692"/>
    </source>
</evidence>
<evidence type="ECO:0000313" key="13">
    <source>
        <dbReference type="Proteomes" id="UP000663852"/>
    </source>
</evidence>
<evidence type="ECO:0000256" key="8">
    <source>
        <dbReference type="SAM" id="Phobius"/>
    </source>
</evidence>
<gene>
    <name evidence="10" type="ORF">EDS130_LOCUS39</name>
    <name evidence="11" type="ORF">XAT740_LOCUS34370</name>
</gene>
<dbReference type="GO" id="GO:0005886">
    <property type="term" value="C:plasma membrane"/>
    <property type="evidence" value="ECO:0007669"/>
    <property type="project" value="TreeGrafter"/>
</dbReference>
<keyword evidence="3 8" id="KW-1133">Transmembrane helix</keyword>
<keyword evidence="2 8" id="KW-0812">Transmembrane</keyword>
<feature type="domain" description="G-protein coupled receptors family 1 profile" evidence="9">
    <location>
        <begin position="31"/>
        <end position="285"/>
    </location>
</feature>
<protein>
    <recommendedName>
        <fullName evidence="9">G-protein coupled receptors family 1 profile domain-containing protein</fullName>
    </recommendedName>
</protein>
<feature type="transmembrane region" description="Helical" evidence="8">
    <location>
        <begin position="262"/>
        <end position="288"/>
    </location>
</feature>
<organism evidence="10 13">
    <name type="scientific">Adineta ricciae</name>
    <name type="common">Rotifer</name>
    <dbReference type="NCBI Taxonomy" id="249248"/>
    <lineage>
        <taxon>Eukaryota</taxon>
        <taxon>Metazoa</taxon>
        <taxon>Spiralia</taxon>
        <taxon>Gnathifera</taxon>
        <taxon>Rotifera</taxon>
        <taxon>Eurotatoria</taxon>
        <taxon>Bdelloidea</taxon>
        <taxon>Adinetida</taxon>
        <taxon>Adinetidae</taxon>
        <taxon>Adineta</taxon>
    </lineage>
</organism>
<evidence type="ECO:0000313" key="11">
    <source>
        <dbReference type="EMBL" id="CAF1405279.1"/>
    </source>
</evidence>
<evidence type="ECO:0000256" key="4">
    <source>
        <dbReference type="ARBA" id="ARBA00023040"/>
    </source>
</evidence>
<dbReference type="PROSITE" id="PS50262">
    <property type="entry name" value="G_PROTEIN_RECEP_F1_2"/>
    <property type="match status" value="1"/>
</dbReference>
<evidence type="ECO:0000256" key="5">
    <source>
        <dbReference type="ARBA" id="ARBA00023136"/>
    </source>
</evidence>
<keyword evidence="4" id="KW-0297">G-protein coupled receptor</keyword>
<dbReference type="Gene3D" id="1.20.1070.10">
    <property type="entry name" value="Rhodopsin 7-helix transmembrane proteins"/>
    <property type="match status" value="1"/>
</dbReference>
<dbReference type="PANTHER" id="PTHR24243:SF230">
    <property type="entry name" value="G-PROTEIN COUPLED RECEPTORS FAMILY 1 PROFILE DOMAIN-CONTAINING PROTEIN"/>
    <property type="match status" value="1"/>
</dbReference>
<proteinExistence type="predicted"/>
<dbReference type="SUPFAM" id="SSF81321">
    <property type="entry name" value="Family A G protein-coupled receptor-like"/>
    <property type="match status" value="1"/>
</dbReference>
<dbReference type="Pfam" id="PF00001">
    <property type="entry name" value="7tm_1"/>
    <property type="match status" value="1"/>
</dbReference>
<feature type="transmembrane region" description="Helical" evidence="8">
    <location>
        <begin position="178"/>
        <end position="200"/>
    </location>
</feature>
<keyword evidence="12" id="KW-1185">Reference proteome</keyword>
<feature type="transmembrane region" description="Helical" evidence="8">
    <location>
        <begin position="20"/>
        <end position="40"/>
    </location>
</feature>
<keyword evidence="5 8" id="KW-0472">Membrane</keyword>
<accession>A0A813MBK8</accession>